<evidence type="ECO:0000313" key="1">
    <source>
        <dbReference type="EMBL" id="APZ94232.1"/>
    </source>
</evidence>
<dbReference type="InterPro" id="IPR036983">
    <property type="entry name" value="AIM24_sf"/>
</dbReference>
<dbReference type="InterPro" id="IPR016031">
    <property type="entry name" value="Trp_RNA-bd_attenuator-like_dom"/>
</dbReference>
<protein>
    <recommendedName>
        <fullName evidence="3">AIM24 family protein</fullName>
    </recommendedName>
</protein>
<dbReference type="STRING" id="1891926.Fuma_03856"/>
<dbReference type="SUPFAM" id="SSF51219">
    <property type="entry name" value="TRAP-like"/>
    <property type="match status" value="1"/>
</dbReference>
<proteinExistence type="predicted"/>
<evidence type="ECO:0008006" key="3">
    <source>
        <dbReference type="Google" id="ProtNLM"/>
    </source>
</evidence>
<reference evidence="1 2" key="1">
    <citation type="journal article" date="2016" name="Front. Microbiol.">
        <title>Fuerstia marisgermanicae gen. nov., sp. nov., an Unusual Member of the Phylum Planctomycetes from the German Wadden Sea.</title>
        <authorList>
            <person name="Kohn T."/>
            <person name="Heuer A."/>
            <person name="Jogler M."/>
            <person name="Vollmers J."/>
            <person name="Boedeker C."/>
            <person name="Bunk B."/>
            <person name="Rast P."/>
            <person name="Borchert D."/>
            <person name="Glockner I."/>
            <person name="Freese H.M."/>
            <person name="Klenk H.P."/>
            <person name="Overmann J."/>
            <person name="Kaster A.K."/>
            <person name="Rohde M."/>
            <person name="Wiegand S."/>
            <person name="Jogler C."/>
        </authorList>
    </citation>
    <scope>NUCLEOTIDE SEQUENCE [LARGE SCALE GENOMIC DNA]</scope>
    <source>
        <strain evidence="1 2">NH11</strain>
    </source>
</reference>
<dbReference type="Pfam" id="PF01987">
    <property type="entry name" value="AIM24"/>
    <property type="match status" value="1"/>
</dbReference>
<accession>A0A1P8WJJ7</accession>
<keyword evidence="2" id="KW-1185">Reference proteome</keyword>
<dbReference type="InterPro" id="IPR002838">
    <property type="entry name" value="AIM24"/>
</dbReference>
<dbReference type="Proteomes" id="UP000187735">
    <property type="component" value="Chromosome"/>
</dbReference>
<gene>
    <name evidence="1" type="ORF">Fuma_03856</name>
</gene>
<sequence length="308" mass="34198">MPIDIRCKCGKKLRVPDKYAGRTANCPGCQQPISIPAAPAAVDEEDFVDDYEEETYDQEESAADYAVKTPYNTFGDDPGAARYSLNEFVDRTVQKDRDQGLFELESAYMMEVNLDGMVWTKMGAMIAYVGNMKFTREGILDKGVGKFLKKAITGEGTKLTRVEGRGRLYLADSGKRISILNLQDESIFVNGNDLLAMEPDIEWDIKMMRKITGMLAGGLFNVKLQGTGMIAITSHFQPMTLRVRPNQPVITDPNATIAWSGGLSPEFKTDISLKTFFGRGSGESIQMLFQGEGFVVVQPFEEVYFQPG</sequence>
<dbReference type="PANTHER" id="PTHR38074:SF1">
    <property type="entry name" value="ALTERED INHERITANCE OF MITOCHONDRIA PROTEIN 24, MITOCHONDRIAL"/>
    <property type="match status" value="1"/>
</dbReference>
<evidence type="ECO:0000313" key="2">
    <source>
        <dbReference type="Proteomes" id="UP000187735"/>
    </source>
</evidence>
<dbReference type="KEGG" id="fmr:Fuma_03856"/>
<dbReference type="AlphaFoldDB" id="A0A1P8WJJ7"/>
<dbReference type="EMBL" id="CP017641">
    <property type="protein sequence ID" value="APZ94232.1"/>
    <property type="molecule type" value="Genomic_DNA"/>
</dbReference>
<dbReference type="PANTHER" id="PTHR38074">
    <property type="entry name" value="ALTERED INHERITANCE OF MITOCHONDRIA PROTEIN 24, MITOCHONDRIAL"/>
    <property type="match status" value="1"/>
</dbReference>
<dbReference type="Gene3D" id="3.60.160.10">
    <property type="entry name" value="Mitochondrial biogenesis AIM24"/>
    <property type="match status" value="1"/>
</dbReference>
<organism evidence="1 2">
    <name type="scientific">Fuerstiella marisgermanici</name>
    <dbReference type="NCBI Taxonomy" id="1891926"/>
    <lineage>
        <taxon>Bacteria</taxon>
        <taxon>Pseudomonadati</taxon>
        <taxon>Planctomycetota</taxon>
        <taxon>Planctomycetia</taxon>
        <taxon>Planctomycetales</taxon>
        <taxon>Planctomycetaceae</taxon>
        <taxon>Fuerstiella</taxon>
    </lineage>
</organism>
<name>A0A1P8WJJ7_9PLAN</name>